<dbReference type="AlphaFoldDB" id="A0A803QAF4"/>
<keyword evidence="1" id="KW-0732">Signal</keyword>
<keyword evidence="3" id="KW-1185">Reference proteome</keyword>
<name>A0A803QAF4_CANSA</name>
<feature type="signal peptide" evidence="1">
    <location>
        <begin position="1"/>
        <end position="20"/>
    </location>
</feature>
<reference evidence="2" key="2">
    <citation type="submission" date="2021-03" db="UniProtKB">
        <authorList>
            <consortium name="EnsemblPlants"/>
        </authorList>
    </citation>
    <scope>IDENTIFICATION</scope>
</reference>
<dbReference type="Gramene" id="evm.model.08.1989">
    <property type="protein sequence ID" value="cds.evm.model.08.1989"/>
    <property type="gene ID" value="evm.TU.08.1989"/>
</dbReference>
<proteinExistence type="predicted"/>
<protein>
    <submittedName>
        <fullName evidence="2">Uncharacterized protein</fullName>
    </submittedName>
</protein>
<dbReference type="Proteomes" id="UP000596661">
    <property type="component" value="Chromosome 8"/>
</dbReference>
<sequence>MMKSLIIILVVVNSIGWCYGTRVAHSVTIIPSSNDECKKEGQYCSALPWQLKFCCEGLICQGFLSSDNRCVKDSSCRPNVGDPCALLSPCCYPNHCSNVVSGSHSVWEAQSVVRNGVRWQLGDGQNIAVKGEPWLPLEDNLFITSVNPDLDTAVVKKLMLSEGGGWDLELLNDLFNDRDKAAILRIPLQQSPACWEKAGVTTILTTDMTFLDWCSSTFQVSNAESRGLIATLCWVIWGARNDKVWQNKSINASYLYAFVVSYLAQWEATQAPSLETSQTSLLPGYGFGIVAKNDNGFLVEGTTRARVGVVRPKLAEAIGVREALS</sequence>
<evidence type="ECO:0000313" key="3">
    <source>
        <dbReference type="Proteomes" id="UP000596661"/>
    </source>
</evidence>
<dbReference type="EnsemblPlants" id="evm.model.08.1989">
    <property type="protein sequence ID" value="cds.evm.model.08.1989"/>
    <property type="gene ID" value="evm.TU.08.1989"/>
</dbReference>
<feature type="chain" id="PRO_5031090817" evidence="1">
    <location>
        <begin position="21"/>
        <end position="325"/>
    </location>
</feature>
<evidence type="ECO:0000256" key="1">
    <source>
        <dbReference type="SAM" id="SignalP"/>
    </source>
</evidence>
<dbReference type="EMBL" id="UZAU01000717">
    <property type="status" value="NOT_ANNOTATED_CDS"/>
    <property type="molecule type" value="Genomic_DNA"/>
</dbReference>
<organism evidence="2 3">
    <name type="scientific">Cannabis sativa</name>
    <name type="common">Hemp</name>
    <name type="synonym">Marijuana</name>
    <dbReference type="NCBI Taxonomy" id="3483"/>
    <lineage>
        <taxon>Eukaryota</taxon>
        <taxon>Viridiplantae</taxon>
        <taxon>Streptophyta</taxon>
        <taxon>Embryophyta</taxon>
        <taxon>Tracheophyta</taxon>
        <taxon>Spermatophyta</taxon>
        <taxon>Magnoliopsida</taxon>
        <taxon>eudicotyledons</taxon>
        <taxon>Gunneridae</taxon>
        <taxon>Pentapetalae</taxon>
        <taxon>rosids</taxon>
        <taxon>fabids</taxon>
        <taxon>Rosales</taxon>
        <taxon>Cannabaceae</taxon>
        <taxon>Cannabis</taxon>
    </lineage>
</organism>
<reference evidence="2" key="1">
    <citation type="submission" date="2018-11" db="EMBL/GenBank/DDBJ databases">
        <authorList>
            <person name="Grassa J C."/>
        </authorList>
    </citation>
    <scope>NUCLEOTIDE SEQUENCE [LARGE SCALE GENOMIC DNA]</scope>
</reference>
<accession>A0A803QAF4</accession>
<evidence type="ECO:0000313" key="2">
    <source>
        <dbReference type="EnsemblPlants" id="cds.evm.model.08.1989"/>
    </source>
</evidence>